<name>T1IFE3_RHOPR</name>
<dbReference type="PANTHER" id="PTHR37984">
    <property type="entry name" value="PROTEIN CBG26694"/>
    <property type="match status" value="1"/>
</dbReference>
<dbReference type="GO" id="GO:0003676">
    <property type="term" value="F:nucleic acid binding"/>
    <property type="evidence" value="ECO:0007669"/>
    <property type="project" value="InterPro"/>
</dbReference>
<dbReference type="EnsemblMetazoa" id="RPRC015012-RA">
    <property type="protein sequence ID" value="RPRC015012-PA"/>
    <property type="gene ID" value="RPRC015012"/>
</dbReference>
<dbReference type="PANTHER" id="PTHR37984:SF5">
    <property type="entry name" value="PROTEIN NYNRIN-LIKE"/>
    <property type="match status" value="1"/>
</dbReference>
<organism evidence="3 4">
    <name type="scientific">Rhodnius prolixus</name>
    <name type="common">Triatomid bug</name>
    <dbReference type="NCBI Taxonomy" id="13249"/>
    <lineage>
        <taxon>Eukaryota</taxon>
        <taxon>Metazoa</taxon>
        <taxon>Ecdysozoa</taxon>
        <taxon>Arthropoda</taxon>
        <taxon>Hexapoda</taxon>
        <taxon>Insecta</taxon>
        <taxon>Pterygota</taxon>
        <taxon>Neoptera</taxon>
        <taxon>Paraneoptera</taxon>
        <taxon>Hemiptera</taxon>
        <taxon>Heteroptera</taxon>
        <taxon>Panheteroptera</taxon>
        <taxon>Cimicomorpha</taxon>
        <taxon>Reduviidae</taxon>
        <taxon>Triatominae</taxon>
        <taxon>Rhodnius</taxon>
    </lineage>
</organism>
<dbReference type="EMBL" id="ACPB03006031">
    <property type="status" value="NOT_ANNOTATED_CDS"/>
    <property type="molecule type" value="Genomic_DNA"/>
</dbReference>
<dbReference type="Gene3D" id="1.10.340.70">
    <property type="match status" value="1"/>
</dbReference>
<dbReference type="Pfam" id="PF17921">
    <property type="entry name" value="Integrase_H2C2"/>
    <property type="match status" value="1"/>
</dbReference>
<dbReference type="Gene3D" id="4.10.60.10">
    <property type="entry name" value="Zinc finger, CCHC-type"/>
    <property type="match status" value="2"/>
</dbReference>
<evidence type="ECO:0000259" key="2">
    <source>
        <dbReference type="PROSITE" id="PS50158"/>
    </source>
</evidence>
<dbReference type="GO" id="GO:0008270">
    <property type="term" value="F:zinc ion binding"/>
    <property type="evidence" value="ECO:0007669"/>
    <property type="project" value="InterPro"/>
</dbReference>
<dbReference type="SUPFAM" id="SSF57756">
    <property type="entry name" value="Retrovirus zinc finger-like domains"/>
    <property type="match status" value="1"/>
</dbReference>
<reference evidence="3" key="1">
    <citation type="submission" date="2015-05" db="UniProtKB">
        <authorList>
            <consortium name="EnsemblMetazoa"/>
        </authorList>
    </citation>
    <scope>IDENTIFICATION</scope>
</reference>
<dbReference type="Proteomes" id="UP000015103">
    <property type="component" value="Unassembled WGS sequence"/>
</dbReference>
<dbReference type="InterPro" id="IPR041588">
    <property type="entry name" value="Integrase_H2C2"/>
</dbReference>
<dbReference type="EMBL" id="ACPB03006030">
    <property type="status" value="NOT_ANNOTATED_CDS"/>
    <property type="molecule type" value="Genomic_DNA"/>
</dbReference>
<proteinExistence type="predicted"/>
<evidence type="ECO:0000313" key="3">
    <source>
        <dbReference type="EnsemblMetazoa" id="RPRC015012-PA"/>
    </source>
</evidence>
<dbReference type="InterPro" id="IPR050951">
    <property type="entry name" value="Retrovirus_Pol_polyprotein"/>
</dbReference>
<feature type="domain" description="CCHC-type" evidence="2">
    <location>
        <begin position="287"/>
        <end position="304"/>
    </location>
</feature>
<dbReference type="PROSITE" id="PS50158">
    <property type="entry name" value="ZF_CCHC"/>
    <property type="match status" value="2"/>
</dbReference>
<dbReference type="Pfam" id="PF00098">
    <property type="entry name" value="zf-CCHC"/>
    <property type="match status" value="2"/>
</dbReference>
<dbReference type="eggNOG" id="KOG4400">
    <property type="taxonomic scope" value="Eukaryota"/>
</dbReference>
<dbReference type="VEuPathDB" id="VectorBase:RPRC015012"/>
<feature type="domain" description="CCHC-type" evidence="2">
    <location>
        <begin position="312"/>
        <end position="327"/>
    </location>
</feature>
<dbReference type="InParanoid" id="T1IFE3"/>
<keyword evidence="4" id="KW-1185">Reference proteome</keyword>
<protein>
    <recommendedName>
        <fullName evidence="1">RNA-directed DNA polymerase</fullName>
        <ecNumber evidence="1">2.7.7.49</ecNumber>
    </recommendedName>
</protein>
<evidence type="ECO:0000256" key="1">
    <source>
        <dbReference type="ARBA" id="ARBA00012493"/>
    </source>
</evidence>
<dbReference type="HOGENOM" id="CLU_038744_0_0_1"/>
<dbReference type="GO" id="GO:0003964">
    <property type="term" value="F:RNA-directed DNA polymerase activity"/>
    <property type="evidence" value="ECO:0007669"/>
    <property type="project" value="UniProtKB-EC"/>
</dbReference>
<dbReference type="InterPro" id="IPR001878">
    <property type="entry name" value="Znf_CCHC"/>
</dbReference>
<evidence type="ECO:0000313" key="4">
    <source>
        <dbReference type="Proteomes" id="UP000015103"/>
    </source>
</evidence>
<dbReference type="InterPro" id="IPR036875">
    <property type="entry name" value="Znf_CCHC_sf"/>
</dbReference>
<dbReference type="EC" id="2.7.7.49" evidence="1"/>
<dbReference type="SMART" id="SM00343">
    <property type="entry name" value="ZnF_C2HC"/>
    <property type="match status" value="2"/>
</dbReference>
<dbReference type="AlphaFoldDB" id="T1IFE3"/>
<sequence length="593" mass="67796">MGPWASFDYKNGSMGQKSLGTTAVNGQCCLQTWKGFKLNDVDLCKKVEELKDTFSLRELKSVINLLGVKLSPRQDVASELCKFLNNISLLFEATNEEQLDEEEDEHVEEVSENSSCSKYVQQSRPFQFSSSDTEESLRLFTGEDNYTINLWLTDFEELAQVMRCYSALKEALVEEFSRKINSAELHRTLSKRTMQEGESLHQYVLIMKELAARGDIDVESLIQYIIDGIPDPLPNKLHLYEVQDLKELKRKLMIYERVRPKCDYEGRVKEKPLRLIKTDSDLKVETRKCFNCYEEGHLVAECPKPRREKGSCFECGKMGHLQRDCERQKQSTSSLVSLVAEKSSIPPYTADILIEGATTSGEVEALSGSAISLIMEDRVSESDILRDVTPSDSSELILIDHSEVEIVNPELSVNEVKSVPKIVNKYIPNEKPSKPAVEIKVIPEQNLSILQESDKGISEGYEYLEDKVHKRFELCNGLVYRKKKGKILFVVPEKIESQIVSKCHDYVGHLGVNKGAELILWSYWLLKLQDKINYYIANCIKCIAYILILGKKKGELLVDDVDEFDYNDNYKNDMDAVWARKRAEHLEGFAVWK</sequence>
<accession>T1IFE3</accession>
<dbReference type="STRING" id="13249.T1IFE3"/>